<dbReference type="Proteomes" id="UP000823896">
    <property type="component" value="Unassembled WGS sequence"/>
</dbReference>
<reference evidence="1" key="2">
    <citation type="submission" date="2021-04" db="EMBL/GenBank/DDBJ databases">
        <authorList>
            <person name="Gilroy R."/>
        </authorList>
    </citation>
    <scope>NUCLEOTIDE SEQUENCE</scope>
    <source>
        <strain evidence="1">CHK187-11901</strain>
    </source>
</reference>
<dbReference type="EMBL" id="DWWM01000051">
    <property type="protein sequence ID" value="HJC37030.1"/>
    <property type="molecule type" value="Genomic_DNA"/>
</dbReference>
<dbReference type="AlphaFoldDB" id="A0A9D2NR91"/>
<accession>A0A9D2NR91</accession>
<name>A0A9D2NR91_9FIRM</name>
<keyword evidence="1" id="KW-0808">Transferase</keyword>
<protein>
    <submittedName>
        <fullName evidence="1">Cytidylate kinase-like family protein</fullName>
    </submittedName>
</protein>
<dbReference type="Pfam" id="PF13189">
    <property type="entry name" value="Cytidylate_kin2"/>
    <property type="match status" value="1"/>
</dbReference>
<keyword evidence="1" id="KW-0418">Kinase</keyword>
<dbReference type="InterPro" id="IPR027417">
    <property type="entry name" value="P-loop_NTPase"/>
</dbReference>
<dbReference type="Gene3D" id="3.40.50.300">
    <property type="entry name" value="P-loop containing nucleotide triphosphate hydrolases"/>
    <property type="match status" value="1"/>
</dbReference>
<evidence type="ECO:0000313" key="2">
    <source>
        <dbReference type="Proteomes" id="UP000823896"/>
    </source>
</evidence>
<dbReference type="GO" id="GO:0016301">
    <property type="term" value="F:kinase activity"/>
    <property type="evidence" value="ECO:0007669"/>
    <property type="project" value="UniProtKB-KW"/>
</dbReference>
<comment type="caution">
    <text evidence="1">The sequence shown here is derived from an EMBL/GenBank/DDBJ whole genome shotgun (WGS) entry which is preliminary data.</text>
</comment>
<organism evidence="1 2">
    <name type="scientific">Candidatus Merdibacter merdavium</name>
    <dbReference type="NCBI Taxonomy" id="2838692"/>
    <lineage>
        <taxon>Bacteria</taxon>
        <taxon>Bacillati</taxon>
        <taxon>Bacillota</taxon>
        <taxon>Erysipelotrichia</taxon>
        <taxon>Erysipelotrichales</taxon>
        <taxon>Erysipelotrichaceae</taxon>
        <taxon>Merdibacter</taxon>
    </lineage>
</organism>
<evidence type="ECO:0000313" key="1">
    <source>
        <dbReference type="EMBL" id="HJC37030.1"/>
    </source>
</evidence>
<sequence length="205" mass="23803">MSKKIIITISRQYGSAGRIIGQRLAAELDISFYDREFLEDITKKLGVSSDFFKEDNRGEDGMYNVSRTRLNPLSTVTSLSVNLEVYESAASLIRSIARRESAVIVGRCADYVLKDKKNVLSLFLYAEKQDRIRRGIELYHIDKKHAQETKERFDRKRARFYEYYTDRKWGALSNYDMMINTSRMGIDQCVRFLATAARAMMETDD</sequence>
<gene>
    <name evidence="1" type="ORF">H9702_07885</name>
</gene>
<proteinExistence type="predicted"/>
<reference evidence="1" key="1">
    <citation type="journal article" date="2021" name="PeerJ">
        <title>Extensive microbial diversity within the chicken gut microbiome revealed by metagenomics and culture.</title>
        <authorList>
            <person name="Gilroy R."/>
            <person name="Ravi A."/>
            <person name="Getino M."/>
            <person name="Pursley I."/>
            <person name="Horton D.L."/>
            <person name="Alikhan N.F."/>
            <person name="Baker D."/>
            <person name="Gharbi K."/>
            <person name="Hall N."/>
            <person name="Watson M."/>
            <person name="Adriaenssens E.M."/>
            <person name="Foster-Nyarko E."/>
            <person name="Jarju S."/>
            <person name="Secka A."/>
            <person name="Antonio M."/>
            <person name="Oren A."/>
            <person name="Chaudhuri R.R."/>
            <person name="La Ragione R."/>
            <person name="Hildebrand F."/>
            <person name="Pallen M.J."/>
        </authorList>
    </citation>
    <scope>NUCLEOTIDE SEQUENCE</scope>
    <source>
        <strain evidence="1">CHK187-11901</strain>
    </source>
</reference>